<protein>
    <recommendedName>
        <fullName evidence="3">Transcriptional regulator</fullName>
    </recommendedName>
</protein>
<organism evidence="1 2">
    <name type="scientific">Kribbella solani</name>
    <dbReference type="NCBI Taxonomy" id="236067"/>
    <lineage>
        <taxon>Bacteria</taxon>
        <taxon>Bacillati</taxon>
        <taxon>Actinomycetota</taxon>
        <taxon>Actinomycetes</taxon>
        <taxon>Propionibacteriales</taxon>
        <taxon>Kribbellaceae</taxon>
        <taxon>Kribbella</taxon>
    </lineage>
</organism>
<evidence type="ECO:0000313" key="1">
    <source>
        <dbReference type="EMBL" id="MBB5980934.1"/>
    </source>
</evidence>
<keyword evidence="2" id="KW-1185">Reference proteome</keyword>
<evidence type="ECO:0000313" key="2">
    <source>
        <dbReference type="Proteomes" id="UP000558997"/>
    </source>
</evidence>
<dbReference type="Gene3D" id="1.10.10.10">
    <property type="entry name" value="Winged helix-like DNA-binding domain superfamily/Winged helix DNA-binding domain"/>
    <property type="match status" value="1"/>
</dbReference>
<dbReference type="InterPro" id="IPR036388">
    <property type="entry name" value="WH-like_DNA-bd_sf"/>
</dbReference>
<evidence type="ECO:0008006" key="3">
    <source>
        <dbReference type="Google" id="ProtNLM"/>
    </source>
</evidence>
<name>A0A841DP97_9ACTN</name>
<dbReference type="EMBL" id="JACHNF010000001">
    <property type="protein sequence ID" value="MBB5980934.1"/>
    <property type="molecule type" value="Genomic_DNA"/>
</dbReference>
<dbReference type="AlphaFoldDB" id="A0A841DP97"/>
<gene>
    <name evidence="1" type="ORF">HDA44_004275</name>
</gene>
<accession>A0A841DP97</accession>
<comment type="caution">
    <text evidence="1">The sequence shown here is derived from an EMBL/GenBank/DDBJ whole genome shotgun (WGS) entry which is preliminary data.</text>
</comment>
<dbReference type="RefSeq" id="WP_337906839.1">
    <property type="nucleotide sequence ID" value="NZ_BAAAVN010000003.1"/>
</dbReference>
<reference evidence="1 2" key="1">
    <citation type="submission" date="2020-08" db="EMBL/GenBank/DDBJ databases">
        <title>Sequencing the genomes of 1000 actinobacteria strains.</title>
        <authorList>
            <person name="Klenk H.-P."/>
        </authorList>
    </citation>
    <scope>NUCLEOTIDE SEQUENCE [LARGE SCALE GENOMIC DNA]</scope>
    <source>
        <strain evidence="1 2">DSM 17294</strain>
    </source>
</reference>
<proteinExistence type="predicted"/>
<sequence length="53" mass="6257">MEERLDGRHRFYRVTGAPMAELIDWLAPYERFWRDRMAALGGVLDRMDADGNE</sequence>
<dbReference type="Proteomes" id="UP000558997">
    <property type="component" value="Unassembled WGS sequence"/>
</dbReference>